<feature type="domain" description="FAE" evidence="5">
    <location>
        <begin position="1"/>
        <end position="148"/>
    </location>
</feature>
<evidence type="ECO:0000259" key="5">
    <source>
        <dbReference type="Pfam" id="PF08392"/>
    </source>
</evidence>
<dbReference type="GO" id="GO:0006633">
    <property type="term" value="P:fatty acid biosynthetic process"/>
    <property type="evidence" value="ECO:0007669"/>
    <property type="project" value="InterPro"/>
</dbReference>
<keyword evidence="3" id="KW-0808">Transferase</keyword>
<comment type="caution">
    <text evidence="7">The sequence shown here is derived from an EMBL/GenBank/DDBJ whole genome shotgun (WGS) entry which is preliminary data.</text>
</comment>
<organism evidence="7 8">
    <name type="scientific">Taxus chinensis</name>
    <name type="common">Chinese yew</name>
    <name type="synonym">Taxus wallichiana var. chinensis</name>
    <dbReference type="NCBI Taxonomy" id="29808"/>
    <lineage>
        <taxon>Eukaryota</taxon>
        <taxon>Viridiplantae</taxon>
        <taxon>Streptophyta</taxon>
        <taxon>Embryophyta</taxon>
        <taxon>Tracheophyta</taxon>
        <taxon>Spermatophyta</taxon>
        <taxon>Pinopsida</taxon>
        <taxon>Pinidae</taxon>
        <taxon>Conifers II</taxon>
        <taxon>Cupressales</taxon>
        <taxon>Taxaceae</taxon>
        <taxon>Taxus</taxon>
    </lineage>
</organism>
<dbReference type="Proteomes" id="UP000824469">
    <property type="component" value="Unassembled WGS sequence"/>
</dbReference>
<dbReference type="CDD" id="cd00831">
    <property type="entry name" value="CHS_like"/>
    <property type="match status" value="1"/>
</dbReference>
<dbReference type="InterPro" id="IPR016039">
    <property type="entry name" value="Thiolase-like"/>
</dbReference>
<dbReference type="InterPro" id="IPR012392">
    <property type="entry name" value="3-ktacl-CoA_syn"/>
</dbReference>
<feature type="non-terminal residue" evidence="7">
    <location>
        <position position="1"/>
    </location>
</feature>
<protein>
    <recommendedName>
        <fullName evidence="2">very-long-chain 3-oxoacyl-CoA synthase</fullName>
        <ecNumber evidence="2">2.3.1.199</ecNumber>
    </recommendedName>
</protein>
<dbReference type="GO" id="GO:0016020">
    <property type="term" value="C:membrane"/>
    <property type="evidence" value="ECO:0007669"/>
    <property type="project" value="InterPro"/>
</dbReference>
<proteinExistence type="inferred from homology"/>
<dbReference type="EC" id="2.3.1.199" evidence="2"/>
<dbReference type="SUPFAM" id="SSF53901">
    <property type="entry name" value="Thiolase-like"/>
    <property type="match status" value="2"/>
</dbReference>
<dbReference type="Pfam" id="PF08392">
    <property type="entry name" value="FAE1_CUT1_RppA"/>
    <property type="match status" value="1"/>
</dbReference>
<dbReference type="InterPro" id="IPR013601">
    <property type="entry name" value="FAE1_typ3_polyketide_synth"/>
</dbReference>
<dbReference type="InterPro" id="IPR013747">
    <property type="entry name" value="ACP_syn_III_C"/>
</dbReference>
<dbReference type="Gene3D" id="3.40.47.10">
    <property type="match status" value="1"/>
</dbReference>
<accession>A0AA38GQ28</accession>
<dbReference type="Pfam" id="PF08541">
    <property type="entry name" value="ACP_syn_III_C"/>
    <property type="match status" value="1"/>
</dbReference>
<name>A0AA38GQ28_TAXCH</name>
<evidence type="ECO:0000256" key="1">
    <source>
        <dbReference type="ARBA" id="ARBA00005531"/>
    </source>
</evidence>
<evidence type="ECO:0000256" key="2">
    <source>
        <dbReference type="ARBA" id="ARBA00012307"/>
    </source>
</evidence>
<dbReference type="AlphaFoldDB" id="A0AA38GQ28"/>
<gene>
    <name evidence="7" type="ORF">KI387_006481</name>
</gene>
<keyword evidence="8" id="KW-1185">Reference proteome</keyword>
<evidence type="ECO:0000313" key="8">
    <source>
        <dbReference type="Proteomes" id="UP000824469"/>
    </source>
</evidence>
<keyword evidence="4" id="KW-0012">Acyltransferase</keyword>
<dbReference type="GO" id="GO:0009922">
    <property type="term" value="F:fatty acid elongase activity"/>
    <property type="evidence" value="ECO:0007669"/>
    <property type="project" value="UniProtKB-EC"/>
</dbReference>
<feature type="domain" description="Beta-ketoacyl-[acyl-carrier-protein] synthase III C-terminal" evidence="6">
    <location>
        <begin position="162"/>
        <end position="243"/>
    </location>
</feature>
<dbReference type="PANTHER" id="PTHR31561">
    <property type="entry name" value="3-KETOACYL-COA SYNTHASE"/>
    <property type="match status" value="1"/>
</dbReference>
<evidence type="ECO:0000259" key="6">
    <source>
        <dbReference type="Pfam" id="PF08541"/>
    </source>
</evidence>
<dbReference type="OMA" id="GPWESCI"/>
<sequence>MGCSASLIAIDLAKDLLRVHGNSFAVVFSSESVSQSWYPGTERSMMVTNCLFRVGGCAILLTNKPAYRNSAKLELLHTVRTHIGASSDGYLCVQQREDEEGITGYSLSNRLVESATEALKRNITALGPKVLPFTEQLKYVYKTLFTKKTSGKPYVPNFKTGLDHFCIHPGGPVIIDGVGKSLNLNGYDVEPSRMTLHRFGNTSASCLWYVLAYMEATGRLKKGDKVWMIGFGSGFKCNSGVWKVVRDLDLDEGTNVWKECIWRYPPPSIANPFEKLYRERMLGGK</sequence>
<evidence type="ECO:0000256" key="4">
    <source>
        <dbReference type="ARBA" id="ARBA00023315"/>
    </source>
</evidence>
<evidence type="ECO:0000256" key="3">
    <source>
        <dbReference type="ARBA" id="ARBA00022679"/>
    </source>
</evidence>
<dbReference type="EMBL" id="JAHRHJ020000002">
    <property type="protein sequence ID" value="KAH9326303.1"/>
    <property type="molecule type" value="Genomic_DNA"/>
</dbReference>
<comment type="similarity">
    <text evidence="1">Belongs to the thiolase-like superfamily. Chalcone/stilbene synthases family.</text>
</comment>
<reference evidence="7 8" key="1">
    <citation type="journal article" date="2021" name="Nat. Plants">
        <title>The Taxus genome provides insights into paclitaxel biosynthesis.</title>
        <authorList>
            <person name="Xiong X."/>
            <person name="Gou J."/>
            <person name="Liao Q."/>
            <person name="Li Y."/>
            <person name="Zhou Q."/>
            <person name="Bi G."/>
            <person name="Li C."/>
            <person name="Du R."/>
            <person name="Wang X."/>
            <person name="Sun T."/>
            <person name="Guo L."/>
            <person name="Liang H."/>
            <person name="Lu P."/>
            <person name="Wu Y."/>
            <person name="Zhang Z."/>
            <person name="Ro D.K."/>
            <person name="Shang Y."/>
            <person name="Huang S."/>
            <person name="Yan J."/>
        </authorList>
    </citation>
    <scope>NUCLEOTIDE SEQUENCE [LARGE SCALE GENOMIC DNA]</scope>
    <source>
        <strain evidence="7">Ta-2019</strain>
    </source>
</reference>
<evidence type="ECO:0000313" key="7">
    <source>
        <dbReference type="EMBL" id="KAH9326303.1"/>
    </source>
</evidence>